<dbReference type="AlphaFoldDB" id="A0A7V8NXI8"/>
<gene>
    <name evidence="3" type="ORF">HRJ53_28710</name>
</gene>
<evidence type="ECO:0000259" key="2">
    <source>
        <dbReference type="Pfam" id="PF00005"/>
    </source>
</evidence>
<evidence type="ECO:0000313" key="3">
    <source>
        <dbReference type="EMBL" id="MBA0088990.1"/>
    </source>
</evidence>
<dbReference type="InterPro" id="IPR050093">
    <property type="entry name" value="ABC_SmlMolc_Importer"/>
</dbReference>
<sequence>MVIADGIELEVEGLTRRYSAQVTVGPISFDVRTGEFFSLLGPSGCGKTTTLRCIAGFETLSAGAIRLQGERLDDKPPHRRDVGLVFQNYALFPHLNVFDNIAFGLKLRRVPKLEIAERVGRILRLVDLSTLTERFPAQLSGGQQ</sequence>
<dbReference type="EMBL" id="JACDQQ010002782">
    <property type="protein sequence ID" value="MBA0088990.1"/>
    <property type="molecule type" value="Genomic_DNA"/>
</dbReference>
<feature type="non-terminal residue" evidence="3">
    <location>
        <position position="144"/>
    </location>
</feature>
<organism evidence="3 4">
    <name type="scientific">Candidatus Acidiferrum panamense</name>
    <dbReference type="NCBI Taxonomy" id="2741543"/>
    <lineage>
        <taxon>Bacteria</taxon>
        <taxon>Pseudomonadati</taxon>
        <taxon>Acidobacteriota</taxon>
        <taxon>Terriglobia</taxon>
        <taxon>Candidatus Acidiferrales</taxon>
        <taxon>Candidatus Acidiferrum</taxon>
    </lineage>
</organism>
<evidence type="ECO:0000256" key="1">
    <source>
        <dbReference type="ARBA" id="ARBA00022448"/>
    </source>
</evidence>
<dbReference type="InterPro" id="IPR003439">
    <property type="entry name" value="ABC_transporter-like_ATP-bd"/>
</dbReference>
<proteinExistence type="predicted"/>
<dbReference type="PANTHER" id="PTHR42781:SF4">
    <property type="entry name" value="SPERMIDINE_PUTRESCINE IMPORT ATP-BINDING PROTEIN POTA"/>
    <property type="match status" value="1"/>
</dbReference>
<evidence type="ECO:0000313" key="4">
    <source>
        <dbReference type="Proteomes" id="UP000567293"/>
    </source>
</evidence>
<name>A0A7V8NXI8_9BACT</name>
<protein>
    <submittedName>
        <fullName evidence="3">ATP-binding cassette domain-containing protein</fullName>
    </submittedName>
</protein>
<dbReference type="Proteomes" id="UP000567293">
    <property type="component" value="Unassembled WGS sequence"/>
</dbReference>
<reference evidence="3" key="1">
    <citation type="submission" date="2020-06" db="EMBL/GenBank/DDBJ databases">
        <title>Legume-microbial interactions unlock mineral nutrients during tropical forest succession.</title>
        <authorList>
            <person name="Epihov D.Z."/>
        </authorList>
    </citation>
    <scope>NUCLEOTIDE SEQUENCE [LARGE SCALE GENOMIC DNA]</scope>
    <source>
        <strain evidence="3">Pan2503</strain>
    </source>
</reference>
<keyword evidence="4" id="KW-1185">Reference proteome</keyword>
<feature type="domain" description="ABC transporter" evidence="2">
    <location>
        <begin position="26"/>
        <end position="144"/>
    </location>
</feature>
<comment type="caution">
    <text evidence="3">The sequence shown here is derived from an EMBL/GenBank/DDBJ whole genome shotgun (WGS) entry which is preliminary data.</text>
</comment>
<dbReference type="GO" id="GO:0016887">
    <property type="term" value="F:ATP hydrolysis activity"/>
    <property type="evidence" value="ECO:0007669"/>
    <property type="project" value="InterPro"/>
</dbReference>
<keyword evidence="3" id="KW-0067">ATP-binding</keyword>
<accession>A0A7V8NXI8</accession>
<dbReference type="GO" id="GO:0005524">
    <property type="term" value="F:ATP binding"/>
    <property type="evidence" value="ECO:0007669"/>
    <property type="project" value="UniProtKB-KW"/>
</dbReference>
<keyword evidence="1" id="KW-0813">Transport</keyword>
<dbReference type="Pfam" id="PF00005">
    <property type="entry name" value="ABC_tran"/>
    <property type="match status" value="1"/>
</dbReference>
<dbReference type="Gene3D" id="3.40.50.300">
    <property type="entry name" value="P-loop containing nucleotide triphosphate hydrolases"/>
    <property type="match status" value="1"/>
</dbReference>
<keyword evidence="3" id="KW-0547">Nucleotide-binding</keyword>
<dbReference type="PANTHER" id="PTHR42781">
    <property type="entry name" value="SPERMIDINE/PUTRESCINE IMPORT ATP-BINDING PROTEIN POTA"/>
    <property type="match status" value="1"/>
</dbReference>
<dbReference type="InterPro" id="IPR027417">
    <property type="entry name" value="P-loop_NTPase"/>
</dbReference>
<dbReference type="SUPFAM" id="SSF52540">
    <property type="entry name" value="P-loop containing nucleoside triphosphate hydrolases"/>
    <property type="match status" value="1"/>
</dbReference>